<dbReference type="Proteomes" id="UP000289340">
    <property type="component" value="Chromosome 3"/>
</dbReference>
<organism evidence="1 2">
    <name type="scientific">Glycine soja</name>
    <name type="common">Wild soybean</name>
    <dbReference type="NCBI Taxonomy" id="3848"/>
    <lineage>
        <taxon>Eukaryota</taxon>
        <taxon>Viridiplantae</taxon>
        <taxon>Streptophyta</taxon>
        <taxon>Embryophyta</taxon>
        <taxon>Tracheophyta</taxon>
        <taxon>Spermatophyta</taxon>
        <taxon>Magnoliopsida</taxon>
        <taxon>eudicotyledons</taxon>
        <taxon>Gunneridae</taxon>
        <taxon>Pentapetalae</taxon>
        <taxon>rosids</taxon>
        <taxon>fabids</taxon>
        <taxon>Fabales</taxon>
        <taxon>Fabaceae</taxon>
        <taxon>Papilionoideae</taxon>
        <taxon>50 kb inversion clade</taxon>
        <taxon>NPAAA clade</taxon>
        <taxon>indigoferoid/millettioid clade</taxon>
        <taxon>Phaseoleae</taxon>
        <taxon>Glycine</taxon>
        <taxon>Glycine subgen. Soja</taxon>
    </lineage>
</organism>
<keyword evidence="2" id="KW-1185">Reference proteome</keyword>
<comment type="caution">
    <text evidence="1">The sequence shown here is derived from an EMBL/GenBank/DDBJ whole genome shotgun (WGS) entry which is preliminary data.</text>
</comment>
<protein>
    <submittedName>
        <fullName evidence="1">Uncharacterized protein</fullName>
    </submittedName>
</protein>
<gene>
    <name evidence="1" type="ORF">D0Y65_007902</name>
</gene>
<dbReference type="AlphaFoldDB" id="A0A445LFH5"/>
<proteinExistence type="predicted"/>
<evidence type="ECO:0000313" key="2">
    <source>
        <dbReference type="Proteomes" id="UP000289340"/>
    </source>
</evidence>
<evidence type="ECO:0000313" key="1">
    <source>
        <dbReference type="EMBL" id="RZC21923.1"/>
    </source>
</evidence>
<name>A0A445LFH5_GLYSO</name>
<dbReference type="EMBL" id="QZWG01000003">
    <property type="protein sequence ID" value="RZC21923.1"/>
    <property type="molecule type" value="Genomic_DNA"/>
</dbReference>
<sequence>MLTICFLCCLNKSDKIMYKFLNKMFLSPQNRIFLLPRKVSDWSTQSTCS</sequence>
<reference evidence="1 2" key="1">
    <citation type="submission" date="2018-09" db="EMBL/GenBank/DDBJ databases">
        <title>A high-quality reference genome of wild soybean provides a powerful tool to mine soybean genomes.</title>
        <authorList>
            <person name="Xie M."/>
            <person name="Chung C.Y.L."/>
            <person name="Li M.-W."/>
            <person name="Wong F.-L."/>
            <person name="Chan T.-F."/>
            <person name="Lam H.-M."/>
        </authorList>
    </citation>
    <scope>NUCLEOTIDE SEQUENCE [LARGE SCALE GENOMIC DNA]</scope>
    <source>
        <strain evidence="2">cv. W05</strain>
        <tissue evidence="1">Hypocotyl of etiolated seedlings</tissue>
    </source>
</reference>
<accession>A0A445LFH5</accession>